<proteinExistence type="predicted"/>
<evidence type="ECO:0000256" key="1">
    <source>
        <dbReference type="ARBA" id="ARBA00023012"/>
    </source>
</evidence>
<dbReference type="Pfam" id="PF01627">
    <property type="entry name" value="Hpt"/>
    <property type="match status" value="1"/>
</dbReference>
<reference evidence="5" key="1">
    <citation type="submission" date="2014-12" db="EMBL/GenBank/DDBJ databases">
        <title>Complete genome sequence of a multi-drug resistant Klebsiella pneumoniae.</title>
        <authorList>
            <person name="Hua X."/>
            <person name="Chen Q."/>
            <person name="Li X."/>
            <person name="Feng Y."/>
            <person name="Ruan Z."/>
            <person name="Yu Y."/>
        </authorList>
    </citation>
    <scope>NUCLEOTIDE SEQUENCE [LARGE SCALE GENOMIC DNA]</scope>
    <source>
        <strain evidence="5">5.12</strain>
    </source>
</reference>
<dbReference type="GO" id="GO:0000160">
    <property type="term" value="P:phosphorelay signal transduction system"/>
    <property type="evidence" value="ECO:0007669"/>
    <property type="project" value="UniProtKB-KW"/>
</dbReference>
<feature type="modified residue" description="Phosphohistidine" evidence="2">
    <location>
        <position position="33"/>
    </location>
</feature>
<dbReference type="EMBL" id="CP052766">
    <property type="protein sequence ID" value="QJR79775.1"/>
    <property type="molecule type" value="Genomic_DNA"/>
</dbReference>
<dbReference type="Gene3D" id="1.20.120.160">
    <property type="entry name" value="HPT domain"/>
    <property type="match status" value="1"/>
</dbReference>
<dbReference type="RefSeq" id="WP_075608910.1">
    <property type="nucleotide sequence ID" value="NZ_CP052766.1"/>
</dbReference>
<accession>A0A6M4MB36</accession>
<dbReference type="SUPFAM" id="SSF47226">
    <property type="entry name" value="Histidine-containing phosphotransfer domain, HPT domain"/>
    <property type="match status" value="1"/>
</dbReference>
<evidence type="ECO:0000259" key="3">
    <source>
        <dbReference type="PROSITE" id="PS50894"/>
    </source>
</evidence>
<sequence>MRDRFGKEVNELIGKMEASIQAKNQIELTSVFHSIKGVAATLGAVRLAALAADLEAQGRKGEWIPEETIYLLRGVVNQSVSALEQLDFNAERVKVKVTLTSEQLQSLLDQIDSYLAEDNMSAVTLAENLVAVHGDCVEVNTFYEQVESLDFPTARRTLKIVKETLLNGNSHETR</sequence>
<name>A0A6M4MB36_9ALTE</name>
<feature type="domain" description="HPt" evidence="3">
    <location>
        <begin position="1"/>
        <end position="86"/>
    </location>
</feature>
<dbReference type="InterPro" id="IPR008207">
    <property type="entry name" value="Sig_transdc_His_kin_Hpt_dom"/>
</dbReference>
<gene>
    <name evidence="4" type="ORF">CA267_002670</name>
</gene>
<dbReference type="InterPro" id="IPR036641">
    <property type="entry name" value="HPT_dom_sf"/>
</dbReference>
<keyword evidence="5" id="KW-1185">Reference proteome</keyword>
<reference evidence="4 5" key="2">
    <citation type="submission" date="2020-04" db="EMBL/GenBank/DDBJ databases">
        <title>Complete genome sequence of Alteromonas pelagimontana 5.12T.</title>
        <authorList>
            <person name="Sinha R.K."/>
            <person name="Krishnan K.P."/>
            <person name="Kurian J.P."/>
        </authorList>
    </citation>
    <scope>NUCLEOTIDE SEQUENCE [LARGE SCALE GENOMIC DNA]</scope>
    <source>
        <strain evidence="4 5">5.12</strain>
    </source>
</reference>
<dbReference type="AlphaFoldDB" id="A0A6M4MB36"/>
<evidence type="ECO:0000313" key="4">
    <source>
        <dbReference type="EMBL" id="QJR79775.1"/>
    </source>
</evidence>
<evidence type="ECO:0000256" key="2">
    <source>
        <dbReference type="PROSITE-ProRule" id="PRU00110"/>
    </source>
</evidence>
<dbReference type="KEGG" id="apel:CA267_002670"/>
<organism evidence="4 5">
    <name type="scientific">Alteromonas pelagimontana</name>
    <dbReference type="NCBI Taxonomy" id="1858656"/>
    <lineage>
        <taxon>Bacteria</taxon>
        <taxon>Pseudomonadati</taxon>
        <taxon>Pseudomonadota</taxon>
        <taxon>Gammaproteobacteria</taxon>
        <taxon>Alteromonadales</taxon>
        <taxon>Alteromonadaceae</taxon>
        <taxon>Alteromonas/Salinimonas group</taxon>
        <taxon>Alteromonas</taxon>
    </lineage>
</organism>
<dbReference type="GO" id="GO:0004672">
    <property type="term" value="F:protein kinase activity"/>
    <property type="evidence" value="ECO:0007669"/>
    <property type="project" value="UniProtKB-ARBA"/>
</dbReference>
<dbReference type="PROSITE" id="PS50894">
    <property type="entry name" value="HPT"/>
    <property type="match status" value="1"/>
</dbReference>
<keyword evidence="2" id="KW-0597">Phosphoprotein</keyword>
<evidence type="ECO:0000313" key="5">
    <source>
        <dbReference type="Proteomes" id="UP000219285"/>
    </source>
</evidence>
<protein>
    <recommendedName>
        <fullName evidence="3">HPt domain-containing protein</fullName>
    </recommendedName>
</protein>
<dbReference type="Proteomes" id="UP000219285">
    <property type="component" value="Chromosome"/>
</dbReference>
<keyword evidence="1" id="KW-0902">Two-component regulatory system</keyword>